<dbReference type="InterPro" id="IPR050471">
    <property type="entry name" value="AB_hydrolase"/>
</dbReference>
<name>A0ABR1YDQ0_9PEZI</name>
<proteinExistence type="predicted"/>
<evidence type="ECO:0000313" key="3">
    <source>
        <dbReference type="Proteomes" id="UP001492380"/>
    </source>
</evidence>
<protein>
    <submittedName>
        <fullName evidence="2">Alpha/Beta hydrolase protein</fullName>
    </submittedName>
</protein>
<dbReference type="Proteomes" id="UP001492380">
    <property type="component" value="Unassembled WGS sequence"/>
</dbReference>
<dbReference type="InterPro" id="IPR029058">
    <property type="entry name" value="AB_hydrolase_fold"/>
</dbReference>
<dbReference type="PANTHER" id="PTHR43433:SF10">
    <property type="entry name" value="AB HYDROLASE-1 DOMAIN-CONTAINING PROTEIN"/>
    <property type="match status" value="1"/>
</dbReference>
<sequence>MASTNPQTQHITTSPGVTLAYRLLPCRSPSPSHPSSPPLVLLMHFRGTMHHWDPLLLTQLSAHRPLLVLDNAGIGASTGQVPPSFAGWADHVLELLVALKLELVDVLGFSMGGCVAQLVALRAPRAGVRVRRLVLAGTTASAGPGIKLLTSEEELAPFMRLRGAESEDEQRAAFLECFFLPGEEGRREGEKVWERVCRGREAGRGDGLAEYAGQEAAKRQAVAYARFMDLRRRGEGSFDWLAELTMPVLVANGSNDVLIPTHNSYVIWQNLQNSRAQLQLFPASGHGFLYQYAERFARLVNEFLDAEEEWEEKGGRGCRL</sequence>
<evidence type="ECO:0000259" key="1">
    <source>
        <dbReference type="Pfam" id="PF00561"/>
    </source>
</evidence>
<reference evidence="2 3" key="1">
    <citation type="submission" date="2024-04" db="EMBL/GenBank/DDBJ databases">
        <title>Phyllosticta paracitricarpa is synonymous to the EU quarantine fungus P. citricarpa based on phylogenomic analyses.</title>
        <authorList>
            <consortium name="Lawrence Berkeley National Laboratory"/>
            <person name="Van Ingen-Buijs V.A."/>
            <person name="Van Westerhoven A.C."/>
            <person name="Haridas S."/>
            <person name="Skiadas P."/>
            <person name="Martin F."/>
            <person name="Groenewald J.Z."/>
            <person name="Crous P.W."/>
            <person name="Seidl M.F."/>
        </authorList>
    </citation>
    <scope>NUCLEOTIDE SEQUENCE [LARGE SCALE GENOMIC DNA]</scope>
    <source>
        <strain evidence="2 3">CBS 123374</strain>
    </source>
</reference>
<accession>A0ABR1YDQ0</accession>
<gene>
    <name evidence="2" type="ORF">HDK90DRAFT_540747</name>
</gene>
<organism evidence="2 3">
    <name type="scientific">Phyllosticta capitalensis</name>
    <dbReference type="NCBI Taxonomy" id="121624"/>
    <lineage>
        <taxon>Eukaryota</taxon>
        <taxon>Fungi</taxon>
        <taxon>Dikarya</taxon>
        <taxon>Ascomycota</taxon>
        <taxon>Pezizomycotina</taxon>
        <taxon>Dothideomycetes</taxon>
        <taxon>Dothideomycetes incertae sedis</taxon>
        <taxon>Botryosphaeriales</taxon>
        <taxon>Phyllostictaceae</taxon>
        <taxon>Phyllosticta</taxon>
    </lineage>
</organism>
<dbReference type="PANTHER" id="PTHR43433">
    <property type="entry name" value="HYDROLASE, ALPHA/BETA FOLD FAMILY PROTEIN"/>
    <property type="match status" value="1"/>
</dbReference>
<evidence type="ECO:0000313" key="2">
    <source>
        <dbReference type="EMBL" id="KAK8227086.1"/>
    </source>
</evidence>
<dbReference type="Gene3D" id="3.40.50.1820">
    <property type="entry name" value="alpha/beta hydrolase"/>
    <property type="match status" value="1"/>
</dbReference>
<feature type="domain" description="AB hydrolase-1" evidence="1">
    <location>
        <begin position="38"/>
        <end position="289"/>
    </location>
</feature>
<dbReference type="EMBL" id="JBBWRZ010000010">
    <property type="protein sequence ID" value="KAK8227086.1"/>
    <property type="molecule type" value="Genomic_DNA"/>
</dbReference>
<dbReference type="Pfam" id="PF00561">
    <property type="entry name" value="Abhydrolase_1"/>
    <property type="match status" value="1"/>
</dbReference>
<comment type="caution">
    <text evidence="2">The sequence shown here is derived from an EMBL/GenBank/DDBJ whole genome shotgun (WGS) entry which is preliminary data.</text>
</comment>
<dbReference type="SUPFAM" id="SSF53474">
    <property type="entry name" value="alpha/beta-Hydrolases"/>
    <property type="match status" value="1"/>
</dbReference>
<dbReference type="GO" id="GO:0016787">
    <property type="term" value="F:hydrolase activity"/>
    <property type="evidence" value="ECO:0007669"/>
    <property type="project" value="UniProtKB-KW"/>
</dbReference>
<keyword evidence="3" id="KW-1185">Reference proteome</keyword>
<keyword evidence="2" id="KW-0378">Hydrolase</keyword>
<dbReference type="InterPro" id="IPR000073">
    <property type="entry name" value="AB_hydrolase_1"/>
</dbReference>